<sequence length="142" mass="16831">MRATTLEEVLQTRYQIKLTRNKAIFIWSSTPQTPLKSSIDLKTKINPNELFLLAKEFKSPIDNDKILVQGLEQYNRLLIYACVRPSLKKIESISKLQAQIFDMTGWDAHYWASAFRELWWKKGKYAELRRLVKAFKLFFEIE</sequence>
<evidence type="ECO:0000313" key="1">
    <source>
        <dbReference type="EMBL" id="HEN27234.1"/>
    </source>
</evidence>
<dbReference type="EMBL" id="DSOL01000024">
    <property type="protein sequence ID" value="HEN27234.1"/>
    <property type="molecule type" value="Genomic_DNA"/>
</dbReference>
<reference evidence="1" key="1">
    <citation type="journal article" date="2020" name="mSystems">
        <title>Genome- and Community-Level Interaction Insights into Carbon Utilization and Element Cycling Functions of Hydrothermarchaeota in Hydrothermal Sediment.</title>
        <authorList>
            <person name="Zhou Z."/>
            <person name="Liu Y."/>
            <person name="Xu W."/>
            <person name="Pan J."/>
            <person name="Luo Z.H."/>
            <person name="Li M."/>
        </authorList>
    </citation>
    <scope>NUCLEOTIDE SEQUENCE [LARGE SCALE GENOMIC DNA]</scope>
    <source>
        <strain evidence="1">SpSt-34</strain>
    </source>
</reference>
<accession>A0A7C2P3G8</accession>
<organism evidence="1">
    <name type="scientific">candidate division WOR-3 bacterium</name>
    <dbReference type="NCBI Taxonomy" id="2052148"/>
    <lineage>
        <taxon>Bacteria</taxon>
        <taxon>Bacteria division WOR-3</taxon>
    </lineage>
</organism>
<dbReference type="AlphaFoldDB" id="A0A7C2P3G8"/>
<gene>
    <name evidence="1" type="ORF">ENQ77_00910</name>
</gene>
<comment type="caution">
    <text evidence="1">The sequence shown here is derived from an EMBL/GenBank/DDBJ whole genome shotgun (WGS) entry which is preliminary data.</text>
</comment>
<name>A0A7C2P3G8_UNCW3</name>
<proteinExistence type="predicted"/>
<protein>
    <submittedName>
        <fullName evidence="1">Uncharacterized protein</fullName>
    </submittedName>
</protein>